<proteinExistence type="predicted"/>
<dbReference type="EMBL" id="LR798415">
    <property type="protein sequence ID" value="CAB5229905.1"/>
    <property type="molecule type" value="Genomic_DNA"/>
</dbReference>
<evidence type="ECO:0000256" key="1">
    <source>
        <dbReference type="SAM" id="MobiDB-lite"/>
    </source>
</evidence>
<organism evidence="2">
    <name type="scientific">uncultured Caudovirales phage</name>
    <dbReference type="NCBI Taxonomy" id="2100421"/>
    <lineage>
        <taxon>Viruses</taxon>
        <taxon>Duplodnaviria</taxon>
        <taxon>Heunggongvirae</taxon>
        <taxon>Uroviricota</taxon>
        <taxon>Caudoviricetes</taxon>
        <taxon>Peduoviridae</taxon>
        <taxon>Maltschvirus</taxon>
        <taxon>Maltschvirus maltsch</taxon>
    </lineage>
</organism>
<accession>A0A6J7XG35</accession>
<reference evidence="2" key="1">
    <citation type="submission" date="2020-05" db="EMBL/GenBank/DDBJ databases">
        <authorList>
            <person name="Chiriac C."/>
            <person name="Salcher M."/>
            <person name="Ghai R."/>
            <person name="Kavagutti S V."/>
        </authorList>
    </citation>
    <scope>NUCLEOTIDE SEQUENCE</scope>
</reference>
<feature type="region of interest" description="Disordered" evidence="1">
    <location>
        <begin position="114"/>
        <end position="149"/>
    </location>
</feature>
<evidence type="ECO:0000313" key="2">
    <source>
        <dbReference type="EMBL" id="CAB5229905.1"/>
    </source>
</evidence>
<name>A0A6J7XG35_9CAUD</name>
<protein>
    <submittedName>
        <fullName evidence="2">Uncharacterized protein</fullName>
    </submittedName>
</protein>
<gene>
    <name evidence="2" type="ORF">UFOVP1558_31</name>
</gene>
<sequence>MAIIKIPTVNDSHTAHVTKCAEAEGKFGPQVCFTFANGDQLYMPVKSAKIQLLRCGFDDGQQEPNVDFHAVAGNTLHFSRTANKNDPSAAPYYNIAIADGFDIAAAEAPPAKRLTHATASKPTTRVPGDEVALNPDKPWGDVPDPPEPEDYPVRAAARQPAAKAAAPTTDWPMLVAQMELAWTEAKRIQGKFGTPDSVQAMTATLVISARQSNVTIPTMTLAAVAEALDLDQVPF</sequence>